<reference evidence="1 2" key="2">
    <citation type="submission" date="2020-08" db="EMBL/GenBank/DDBJ databases">
        <title>Stappia taiwanensis sp. nov., isolated from a coastal thermal spring.</title>
        <authorList>
            <person name="Kampfer P."/>
        </authorList>
    </citation>
    <scope>NUCLEOTIDE SEQUENCE [LARGE SCALE GENOMIC DNA]</scope>
    <source>
        <strain evidence="1 2">DSM 23284</strain>
    </source>
</reference>
<proteinExistence type="predicted"/>
<comment type="caution">
    <text evidence="1">The sequence shown here is derived from an EMBL/GenBank/DDBJ whole genome shotgun (WGS) entry which is preliminary data.</text>
</comment>
<name>A0A838XPQ9_9HYPH</name>
<dbReference type="RefSeq" id="WP_181761440.1">
    <property type="nucleotide sequence ID" value="NZ_BMCR01000001.1"/>
</dbReference>
<accession>A0A838XPQ9</accession>
<dbReference type="AlphaFoldDB" id="A0A838XPQ9"/>
<dbReference type="Proteomes" id="UP000559404">
    <property type="component" value="Unassembled WGS sequence"/>
</dbReference>
<keyword evidence="2" id="KW-1185">Reference proteome</keyword>
<gene>
    <name evidence="1" type="ORF">H1W37_16380</name>
</gene>
<dbReference type="EMBL" id="JACEON010000017">
    <property type="protein sequence ID" value="MBA4613239.1"/>
    <property type="molecule type" value="Genomic_DNA"/>
</dbReference>
<organism evidence="1 2">
    <name type="scientific">Stappia taiwanensis</name>
    <dbReference type="NCBI Taxonomy" id="992267"/>
    <lineage>
        <taxon>Bacteria</taxon>
        <taxon>Pseudomonadati</taxon>
        <taxon>Pseudomonadota</taxon>
        <taxon>Alphaproteobacteria</taxon>
        <taxon>Hyphomicrobiales</taxon>
        <taxon>Stappiaceae</taxon>
        <taxon>Stappia</taxon>
    </lineage>
</organism>
<evidence type="ECO:0000313" key="1">
    <source>
        <dbReference type="EMBL" id="MBA4613239.1"/>
    </source>
</evidence>
<evidence type="ECO:0000313" key="2">
    <source>
        <dbReference type="Proteomes" id="UP000559404"/>
    </source>
</evidence>
<protein>
    <submittedName>
        <fullName evidence="1">Uncharacterized protein</fullName>
    </submittedName>
</protein>
<reference evidence="1 2" key="1">
    <citation type="submission" date="2020-07" db="EMBL/GenBank/DDBJ databases">
        <authorList>
            <person name="Li M."/>
        </authorList>
    </citation>
    <scope>NUCLEOTIDE SEQUENCE [LARGE SCALE GENOMIC DNA]</scope>
    <source>
        <strain evidence="1 2">DSM 23284</strain>
    </source>
</reference>
<sequence>MTYSPILGSRAGLAKGPLVLSRTALFEIWRRKGVRPEPDADHYAGVCYTYPVHLAATLAPYADSAARRQIRAHALYIAGSRLFSSADPIVRKVQAELGAAALGINGIADAPTAATQLAATE</sequence>